<dbReference type="Pfam" id="PF00782">
    <property type="entry name" value="DSPc"/>
    <property type="match status" value="1"/>
</dbReference>
<dbReference type="FunFam" id="3.90.190.10:FF:000056">
    <property type="entry name" value="Dual specificity phosphatase 12"/>
    <property type="match status" value="1"/>
</dbReference>
<keyword evidence="6" id="KW-0904">Protein phosphatase</keyword>
<dbReference type="SUPFAM" id="SSF52799">
    <property type="entry name" value="(Phosphotyrosine protein) phosphatases II"/>
    <property type="match status" value="1"/>
</dbReference>
<evidence type="ECO:0000259" key="13">
    <source>
        <dbReference type="PROSITE" id="PS50056"/>
    </source>
</evidence>
<comment type="caution">
    <text evidence="14">The sequence shown here is derived from an EMBL/GenBank/DDBJ whole genome shotgun (WGS) entry which is preliminary data.</text>
</comment>
<evidence type="ECO:0000256" key="7">
    <source>
        <dbReference type="ARBA" id="ARBA00023242"/>
    </source>
</evidence>
<comment type="catalytic activity">
    <reaction evidence="9">
        <text>O-phospho-L-threonyl-[protein] + H2O = L-threonyl-[protein] + phosphate</text>
        <dbReference type="Rhea" id="RHEA:47004"/>
        <dbReference type="Rhea" id="RHEA-COMP:11060"/>
        <dbReference type="Rhea" id="RHEA-COMP:11605"/>
        <dbReference type="ChEBI" id="CHEBI:15377"/>
        <dbReference type="ChEBI" id="CHEBI:30013"/>
        <dbReference type="ChEBI" id="CHEBI:43474"/>
        <dbReference type="ChEBI" id="CHEBI:61977"/>
        <dbReference type="EC" id="3.1.3.16"/>
    </reaction>
</comment>
<dbReference type="PIRSF" id="PIRSF000941">
    <property type="entry name" value="DUSP12"/>
    <property type="match status" value="1"/>
</dbReference>
<dbReference type="PANTHER" id="PTHR45848:SF4">
    <property type="entry name" value="DUAL SPECIFICITY PROTEIN PHOSPHATASE 12"/>
    <property type="match status" value="1"/>
</dbReference>
<dbReference type="GO" id="GO:0004725">
    <property type="term" value="F:protein tyrosine phosphatase activity"/>
    <property type="evidence" value="ECO:0007669"/>
    <property type="project" value="UniProtKB-EC"/>
</dbReference>
<dbReference type="GO" id="GO:0004722">
    <property type="term" value="F:protein serine/threonine phosphatase activity"/>
    <property type="evidence" value="ECO:0007669"/>
    <property type="project" value="UniProtKB-EC"/>
</dbReference>
<dbReference type="EC" id="3.1.3.48" evidence="14"/>
<reference evidence="14" key="1">
    <citation type="submission" date="2021-03" db="EMBL/GenBank/DDBJ databases">
        <authorList>
            <person name="Bekaert M."/>
        </authorList>
    </citation>
    <scope>NUCLEOTIDE SEQUENCE</scope>
</reference>
<dbReference type="InterPro" id="IPR020422">
    <property type="entry name" value="TYR_PHOSPHATASE_DUAL_dom"/>
</dbReference>
<dbReference type="PROSITE" id="PS50056">
    <property type="entry name" value="TYR_PHOSPHATASE_2"/>
    <property type="match status" value="1"/>
</dbReference>
<evidence type="ECO:0000256" key="8">
    <source>
        <dbReference type="ARBA" id="ARBA00047761"/>
    </source>
</evidence>
<evidence type="ECO:0000256" key="6">
    <source>
        <dbReference type="ARBA" id="ARBA00022912"/>
    </source>
</evidence>
<keyword evidence="7" id="KW-0539">Nucleus</keyword>
<dbReference type="PANTHER" id="PTHR45848">
    <property type="entry name" value="DUAL SPECIFICITY PROTEIN PHOSPHATASE 12 FAMILY MEMBER"/>
    <property type="match status" value="1"/>
</dbReference>
<evidence type="ECO:0000256" key="4">
    <source>
        <dbReference type="ARBA" id="ARBA00022490"/>
    </source>
</evidence>
<evidence type="ECO:0000256" key="10">
    <source>
        <dbReference type="ARBA" id="ARBA00051722"/>
    </source>
</evidence>
<dbReference type="GO" id="GO:0008138">
    <property type="term" value="F:protein tyrosine/serine/threonine phosphatase activity"/>
    <property type="evidence" value="ECO:0007669"/>
    <property type="project" value="InterPro"/>
</dbReference>
<feature type="domain" description="Tyrosine specific protein phosphatases" evidence="13">
    <location>
        <begin position="87"/>
        <end position="147"/>
    </location>
</feature>
<keyword evidence="4" id="KW-0963">Cytoplasm</keyword>
<evidence type="ECO:0000256" key="5">
    <source>
        <dbReference type="ARBA" id="ARBA00022801"/>
    </source>
</evidence>
<dbReference type="SMART" id="SM00195">
    <property type="entry name" value="DSPc"/>
    <property type="match status" value="1"/>
</dbReference>
<dbReference type="InterPro" id="IPR000387">
    <property type="entry name" value="Tyr_Pase_dom"/>
</dbReference>
<dbReference type="GO" id="GO:0005737">
    <property type="term" value="C:cytoplasm"/>
    <property type="evidence" value="ECO:0007669"/>
    <property type="project" value="UniProtKB-SubCell"/>
</dbReference>
<evidence type="ECO:0000259" key="12">
    <source>
        <dbReference type="PROSITE" id="PS50054"/>
    </source>
</evidence>
<name>A0A8S3U7Q5_MYTED</name>
<accession>A0A8S3U7Q5</accession>
<evidence type="ECO:0000313" key="15">
    <source>
        <dbReference type="Proteomes" id="UP000683360"/>
    </source>
</evidence>
<dbReference type="Gene3D" id="3.90.190.10">
    <property type="entry name" value="Protein tyrosine phosphatase superfamily"/>
    <property type="match status" value="1"/>
</dbReference>
<dbReference type="AlphaFoldDB" id="A0A8S3U7Q5"/>
<comment type="catalytic activity">
    <reaction evidence="8">
        <text>O-phospho-L-seryl-[protein] + H2O = L-seryl-[protein] + phosphate</text>
        <dbReference type="Rhea" id="RHEA:20629"/>
        <dbReference type="Rhea" id="RHEA-COMP:9863"/>
        <dbReference type="Rhea" id="RHEA-COMP:11604"/>
        <dbReference type="ChEBI" id="CHEBI:15377"/>
        <dbReference type="ChEBI" id="CHEBI:29999"/>
        <dbReference type="ChEBI" id="CHEBI:43474"/>
        <dbReference type="ChEBI" id="CHEBI:83421"/>
        <dbReference type="EC" id="3.1.3.16"/>
    </reaction>
</comment>
<evidence type="ECO:0000256" key="1">
    <source>
        <dbReference type="ARBA" id="ARBA00004123"/>
    </source>
</evidence>
<evidence type="ECO:0000313" key="14">
    <source>
        <dbReference type="EMBL" id="CAG2241883.1"/>
    </source>
</evidence>
<dbReference type="InterPro" id="IPR000340">
    <property type="entry name" value="Dual-sp_phosphatase_cat-dom"/>
</dbReference>
<dbReference type="Proteomes" id="UP000683360">
    <property type="component" value="Unassembled WGS sequence"/>
</dbReference>
<dbReference type="EMBL" id="CAJPWZ010002601">
    <property type="protein sequence ID" value="CAG2241883.1"/>
    <property type="molecule type" value="Genomic_DNA"/>
</dbReference>
<comment type="subcellular location">
    <subcellularLocation>
        <location evidence="2">Cytoplasm</location>
    </subcellularLocation>
    <subcellularLocation>
        <location evidence="1">Nucleus</location>
    </subcellularLocation>
</comment>
<dbReference type="InterPro" id="IPR029021">
    <property type="entry name" value="Prot-tyrosine_phosphatase-like"/>
</dbReference>
<dbReference type="GO" id="GO:0005634">
    <property type="term" value="C:nucleus"/>
    <property type="evidence" value="ECO:0007669"/>
    <property type="project" value="UniProtKB-SubCell"/>
</dbReference>
<feature type="active site" description="Phosphocysteine intermediate" evidence="11">
    <location>
        <position position="113"/>
    </location>
</feature>
<proteinExistence type="inferred from homology"/>
<comment type="catalytic activity">
    <reaction evidence="10">
        <text>O-phospho-L-tyrosyl-[protein] + H2O = L-tyrosyl-[protein] + phosphate</text>
        <dbReference type="Rhea" id="RHEA:10684"/>
        <dbReference type="Rhea" id="RHEA-COMP:10136"/>
        <dbReference type="Rhea" id="RHEA-COMP:20101"/>
        <dbReference type="ChEBI" id="CHEBI:15377"/>
        <dbReference type="ChEBI" id="CHEBI:43474"/>
        <dbReference type="ChEBI" id="CHEBI:46858"/>
        <dbReference type="ChEBI" id="CHEBI:61978"/>
        <dbReference type="EC" id="3.1.3.48"/>
    </reaction>
</comment>
<dbReference type="InterPro" id="IPR016278">
    <property type="entry name" value="DUSP12"/>
</dbReference>
<feature type="domain" description="Tyrosine-protein phosphatase" evidence="12">
    <location>
        <begin position="27"/>
        <end position="169"/>
    </location>
</feature>
<dbReference type="EC" id="3.1.3.16" evidence="14"/>
<gene>
    <name evidence="14" type="ORF">MEDL_54073</name>
</gene>
<organism evidence="14 15">
    <name type="scientific">Mytilus edulis</name>
    <name type="common">Blue mussel</name>
    <dbReference type="NCBI Taxonomy" id="6550"/>
    <lineage>
        <taxon>Eukaryota</taxon>
        <taxon>Metazoa</taxon>
        <taxon>Spiralia</taxon>
        <taxon>Lophotrochozoa</taxon>
        <taxon>Mollusca</taxon>
        <taxon>Bivalvia</taxon>
        <taxon>Autobranchia</taxon>
        <taxon>Pteriomorphia</taxon>
        <taxon>Mytilida</taxon>
        <taxon>Mytiloidea</taxon>
        <taxon>Mytilidae</taxon>
        <taxon>Mytilinae</taxon>
        <taxon>Mytilus</taxon>
    </lineage>
</organism>
<sequence length="339" mass="38387">MTTKCTTVRRLRVKVFIIWKVKRMALDLDVIVDNLYVGSQQATKDPSMLRELGVTHVVTVSDGPIDKIVNSGFFKYKFIEGIDFDITDLLQRFPEVTAFIEEGVKSGAVLVHCVAGVSRSVTMVMAYLMEKNGMSFDDALKLVQQKRKYANPNDGFIKQLKLYEKMKCRLDPSDEEYRVYRLSSLAITMQGHQPKDAGMFLPGDLTDTPTANDSDIIFRCKKCRQPLFNRSCFYKHTVGPGEAAFDWRGASNTEKSTEICDKSIFIHPVQWMKQSIIDTEGKLSCPKCSAKVGSYVWHGEQCPCGEWVIPAFHIQTSKVDECKPIQTDIRNRVEPGQNT</sequence>
<comment type="similarity">
    <text evidence="3">Belongs to the protein-tyrosine phosphatase family. Non-receptor class dual specificity subfamily.</text>
</comment>
<protein>
    <submittedName>
        <fullName evidence="14">DUSP12</fullName>
        <ecNumber evidence="14">3.1.3.16</ecNumber>
        <ecNumber evidence="14">3.1.3.48</ecNumber>
    </submittedName>
</protein>
<evidence type="ECO:0000256" key="11">
    <source>
        <dbReference type="PIRSR" id="PIRSR000941-50"/>
    </source>
</evidence>
<evidence type="ECO:0000256" key="2">
    <source>
        <dbReference type="ARBA" id="ARBA00004496"/>
    </source>
</evidence>
<keyword evidence="15" id="KW-1185">Reference proteome</keyword>
<evidence type="ECO:0000256" key="3">
    <source>
        <dbReference type="ARBA" id="ARBA00008601"/>
    </source>
</evidence>
<evidence type="ECO:0000256" key="9">
    <source>
        <dbReference type="ARBA" id="ARBA00048336"/>
    </source>
</evidence>
<dbReference type="PROSITE" id="PS50054">
    <property type="entry name" value="TYR_PHOSPHATASE_DUAL"/>
    <property type="match status" value="1"/>
</dbReference>
<dbReference type="CDD" id="cd14498">
    <property type="entry name" value="DSP"/>
    <property type="match status" value="1"/>
</dbReference>
<keyword evidence="5 14" id="KW-0378">Hydrolase</keyword>
<dbReference type="OrthoDB" id="2017893at2759"/>